<dbReference type="RefSeq" id="WP_155305381.1">
    <property type="nucleotide sequence ID" value="NZ_AP021875.1"/>
</dbReference>
<gene>
    <name evidence="5" type="ORF">DSCW_39800</name>
</gene>
<dbReference type="SUPFAM" id="SSF54862">
    <property type="entry name" value="4Fe-4S ferredoxins"/>
    <property type="match status" value="1"/>
</dbReference>
<dbReference type="PANTHER" id="PTHR31332:SF0">
    <property type="entry name" value="7-HYDROXYMETHYL CHLOROPHYLL A REDUCTASE, CHLOROPLASTIC"/>
    <property type="match status" value="1"/>
</dbReference>
<dbReference type="Pfam" id="PF04422">
    <property type="entry name" value="FrhB_FdhB_N"/>
    <property type="match status" value="1"/>
</dbReference>
<evidence type="ECO:0000313" key="5">
    <source>
        <dbReference type="EMBL" id="BBO76563.1"/>
    </source>
</evidence>
<evidence type="ECO:0000256" key="2">
    <source>
        <dbReference type="ARBA" id="ARBA00023004"/>
    </source>
</evidence>
<feature type="domain" description="4Fe-4S ferredoxin-type" evidence="4">
    <location>
        <begin position="41"/>
        <end position="72"/>
    </location>
</feature>
<dbReference type="Pfam" id="PF04432">
    <property type="entry name" value="FrhB_FdhB_C"/>
    <property type="match status" value="1"/>
</dbReference>
<keyword evidence="3" id="KW-0411">Iron-sulfur</keyword>
<sequence>METFFNLIQEVQKPGLCHRCGACVTFCNAVNYGALELDEDGKPRYGEIEKCIECGLCYSICPEIDELEEITRQRAAWSAPMGRVIETTIARALDPEIRAAATDGGVVTALLVHLFETGRIDGAIVTEPAGPFQRRPCLATSVEQIRQAAGFFFDTSHGMKQFSDAYLTYSSIEEFAPMVRKGLNRVALVGTPCQIKAFRRMEALGIVPSDSIKFCFGLLCSGNFVFGETQRQKLAQQFDFDWDDVARINVKEAFQVHLKGGDTVRIPLEELDFMKRVACRYCGDYSAEFADISFGGIGAREGWTTTIIRTPLGRAAFADARGKTVEEQTHADEENFASHALSKVRAWSARKKKSARQFRRNGSKSGVTIAG</sequence>
<dbReference type="Gene3D" id="3.30.70.20">
    <property type="match status" value="1"/>
</dbReference>
<dbReference type="OrthoDB" id="3247493at2"/>
<proteinExistence type="predicted"/>
<dbReference type="Pfam" id="PF13237">
    <property type="entry name" value="Fer4_10"/>
    <property type="match status" value="1"/>
</dbReference>
<evidence type="ECO:0000256" key="1">
    <source>
        <dbReference type="ARBA" id="ARBA00022723"/>
    </source>
</evidence>
<dbReference type="PROSITE" id="PS00198">
    <property type="entry name" value="4FE4S_FER_1"/>
    <property type="match status" value="1"/>
</dbReference>
<evidence type="ECO:0000259" key="4">
    <source>
        <dbReference type="PROSITE" id="PS51379"/>
    </source>
</evidence>
<protein>
    <submittedName>
        <fullName evidence="5">NADP oxidoreductase</fullName>
    </submittedName>
</protein>
<keyword evidence="2" id="KW-0408">Iron</keyword>
<name>A0A5K7Z9P3_9BACT</name>
<keyword evidence="1" id="KW-0479">Metal-binding</keyword>
<dbReference type="InterPro" id="IPR045220">
    <property type="entry name" value="FRHB/FDHB/HCAR-like"/>
</dbReference>
<accession>A0A5K7Z9P3</accession>
<dbReference type="InterPro" id="IPR007516">
    <property type="entry name" value="Co_F420_Hydgase/DH_bsu_N"/>
</dbReference>
<dbReference type="EMBL" id="AP021875">
    <property type="protein sequence ID" value="BBO76563.1"/>
    <property type="molecule type" value="Genomic_DNA"/>
</dbReference>
<dbReference type="InterPro" id="IPR017900">
    <property type="entry name" value="4Fe4S_Fe_S_CS"/>
</dbReference>
<dbReference type="KEGG" id="dwd:DSCW_39800"/>
<dbReference type="GO" id="GO:0046872">
    <property type="term" value="F:metal ion binding"/>
    <property type="evidence" value="ECO:0007669"/>
    <property type="project" value="UniProtKB-KW"/>
</dbReference>
<dbReference type="InterPro" id="IPR007525">
    <property type="entry name" value="FrhB_FdhB_C"/>
</dbReference>
<organism evidence="5 6">
    <name type="scientific">Desulfosarcina widdelii</name>
    <dbReference type="NCBI Taxonomy" id="947919"/>
    <lineage>
        <taxon>Bacteria</taxon>
        <taxon>Pseudomonadati</taxon>
        <taxon>Thermodesulfobacteriota</taxon>
        <taxon>Desulfobacteria</taxon>
        <taxon>Desulfobacterales</taxon>
        <taxon>Desulfosarcinaceae</taxon>
        <taxon>Desulfosarcina</taxon>
    </lineage>
</organism>
<dbReference type="InterPro" id="IPR017896">
    <property type="entry name" value="4Fe4S_Fe-S-bd"/>
</dbReference>
<evidence type="ECO:0000313" key="6">
    <source>
        <dbReference type="Proteomes" id="UP000427769"/>
    </source>
</evidence>
<dbReference type="PROSITE" id="PS51379">
    <property type="entry name" value="4FE4S_FER_2"/>
    <property type="match status" value="2"/>
</dbReference>
<evidence type="ECO:0000256" key="3">
    <source>
        <dbReference type="ARBA" id="ARBA00023014"/>
    </source>
</evidence>
<keyword evidence="6" id="KW-1185">Reference proteome</keyword>
<dbReference type="GO" id="GO:0052592">
    <property type="term" value="F:oxidoreductase activity, acting on CH or CH2 groups, with an iron-sulfur protein as acceptor"/>
    <property type="evidence" value="ECO:0007669"/>
    <property type="project" value="TreeGrafter"/>
</dbReference>
<dbReference type="GO" id="GO:0051536">
    <property type="term" value="F:iron-sulfur cluster binding"/>
    <property type="evidence" value="ECO:0007669"/>
    <property type="project" value="UniProtKB-KW"/>
</dbReference>
<dbReference type="PANTHER" id="PTHR31332">
    <property type="entry name" value="7-HYDROXYMETHYL CHLOROPHYLL A REDUCTASE, CHLOROPLASTIC"/>
    <property type="match status" value="1"/>
</dbReference>
<dbReference type="AlphaFoldDB" id="A0A5K7Z9P3"/>
<reference evidence="5 6" key="1">
    <citation type="submission" date="2019-11" db="EMBL/GenBank/DDBJ databases">
        <title>Comparative genomics of hydrocarbon-degrading Desulfosarcina strains.</title>
        <authorList>
            <person name="Watanabe M."/>
            <person name="Kojima H."/>
            <person name="Fukui M."/>
        </authorList>
    </citation>
    <scope>NUCLEOTIDE SEQUENCE [LARGE SCALE GENOMIC DNA]</scope>
    <source>
        <strain evidence="5 6">PP31</strain>
    </source>
</reference>
<feature type="domain" description="4Fe-4S ferredoxin-type" evidence="4">
    <location>
        <begin position="8"/>
        <end position="40"/>
    </location>
</feature>
<dbReference type="Proteomes" id="UP000427769">
    <property type="component" value="Chromosome"/>
</dbReference>